<keyword evidence="1" id="KW-0472">Membrane</keyword>
<feature type="transmembrane region" description="Helical" evidence="1">
    <location>
        <begin position="94"/>
        <end position="119"/>
    </location>
</feature>
<evidence type="ECO:0000313" key="2">
    <source>
        <dbReference type="EMBL" id="KAG0559460.1"/>
    </source>
</evidence>
<evidence type="ECO:0000313" key="3">
    <source>
        <dbReference type="Proteomes" id="UP000822688"/>
    </source>
</evidence>
<protein>
    <submittedName>
        <fullName evidence="2">Uncharacterized protein</fullName>
    </submittedName>
</protein>
<dbReference type="Proteomes" id="UP000822688">
    <property type="component" value="Chromosome 10"/>
</dbReference>
<gene>
    <name evidence="2" type="ORF">KC19_10G106600</name>
</gene>
<keyword evidence="1" id="KW-1133">Transmembrane helix</keyword>
<evidence type="ECO:0000256" key="1">
    <source>
        <dbReference type="SAM" id="Phobius"/>
    </source>
</evidence>
<accession>A0A8T0GKC9</accession>
<name>A0A8T0GKC9_CERPU</name>
<dbReference type="EMBL" id="CM026431">
    <property type="protein sequence ID" value="KAG0559460.1"/>
    <property type="molecule type" value="Genomic_DNA"/>
</dbReference>
<reference evidence="2" key="1">
    <citation type="submission" date="2020-06" db="EMBL/GenBank/DDBJ databases">
        <title>WGS assembly of Ceratodon purpureus strain R40.</title>
        <authorList>
            <person name="Carey S.B."/>
            <person name="Jenkins J."/>
            <person name="Shu S."/>
            <person name="Lovell J.T."/>
            <person name="Sreedasyam A."/>
            <person name="Maumus F."/>
            <person name="Tiley G.P."/>
            <person name="Fernandez-Pozo N."/>
            <person name="Barry K."/>
            <person name="Chen C."/>
            <person name="Wang M."/>
            <person name="Lipzen A."/>
            <person name="Daum C."/>
            <person name="Saski C.A."/>
            <person name="Payton A.C."/>
            <person name="Mcbreen J.C."/>
            <person name="Conrad R.E."/>
            <person name="Kollar L.M."/>
            <person name="Olsson S."/>
            <person name="Huttunen S."/>
            <person name="Landis J.B."/>
            <person name="Wickett N.J."/>
            <person name="Johnson M.G."/>
            <person name="Rensing S.A."/>
            <person name="Grimwood J."/>
            <person name="Schmutz J."/>
            <person name="Mcdaniel S.F."/>
        </authorList>
    </citation>
    <scope>NUCLEOTIDE SEQUENCE</scope>
    <source>
        <strain evidence="2">R40</strain>
    </source>
</reference>
<comment type="caution">
    <text evidence="2">The sequence shown here is derived from an EMBL/GenBank/DDBJ whole genome shotgun (WGS) entry which is preliminary data.</text>
</comment>
<sequence>MGTMECTRKELANKTCEIHVGFTGTEIITTYTRLRFALHASSWFPRPLGIVLWSVLHVLLLVTLPPFLVLLMLAMLVLSVLGDTLFLVGCWLPAVVAFVFFIYLFKLVGLLIVFSLLLITEGERLNRIRGVIRSFVEWWTHASWHSFVPGDFWDFVEMLKYPPPVMSPRCVVYLVRVGLPWYRRALRWCEEVVHMHDAVVI</sequence>
<keyword evidence="1" id="KW-0812">Transmembrane</keyword>
<dbReference type="AlphaFoldDB" id="A0A8T0GKC9"/>
<keyword evidence="3" id="KW-1185">Reference proteome</keyword>
<proteinExistence type="predicted"/>
<organism evidence="2 3">
    <name type="scientific">Ceratodon purpureus</name>
    <name type="common">Fire moss</name>
    <name type="synonym">Dicranum purpureum</name>
    <dbReference type="NCBI Taxonomy" id="3225"/>
    <lineage>
        <taxon>Eukaryota</taxon>
        <taxon>Viridiplantae</taxon>
        <taxon>Streptophyta</taxon>
        <taxon>Embryophyta</taxon>
        <taxon>Bryophyta</taxon>
        <taxon>Bryophytina</taxon>
        <taxon>Bryopsida</taxon>
        <taxon>Dicranidae</taxon>
        <taxon>Pseudoditrichales</taxon>
        <taxon>Ditrichaceae</taxon>
        <taxon>Ceratodon</taxon>
    </lineage>
</organism>